<organism evidence="2 3">
    <name type="scientific">Prosthecodimorpha hirschii</name>
    <dbReference type="NCBI Taxonomy" id="665126"/>
    <lineage>
        <taxon>Bacteria</taxon>
        <taxon>Pseudomonadati</taxon>
        <taxon>Pseudomonadota</taxon>
        <taxon>Alphaproteobacteria</taxon>
        <taxon>Hyphomicrobiales</taxon>
        <taxon>Ancalomicrobiaceae</taxon>
        <taxon>Prosthecodimorpha</taxon>
    </lineage>
</organism>
<feature type="region of interest" description="Disordered" evidence="1">
    <location>
        <begin position="58"/>
        <end position="88"/>
    </location>
</feature>
<evidence type="ECO:0000256" key="1">
    <source>
        <dbReference type="SAM" id="MobiDB-lite"/>
    </source>
</evidence>
<sequence>MGQNSYDSTDDPALAAVQAAFEADMRVLVGKFELYARGNPRFGRRLFQEVVHPAVERMEAATGDPPAPEEASNRAERTEARGRTGRPAEPMATVVKLDRRRAPSTAAHSGPDVPNFILDVLCGSDGALSVEEIQSHLEAFDPPISPANLSVILHRMVRSGHLHRPGRGLYAPGPRAADLTGDTGLQRP</sequence>
<dbReference type="EMBL" id="LJYW01000001">
    <property type="protein sequence ID" value="KPL54491.1"/>
    <property type="molecule type" value="Genomic_DNA"/>
</dbReference>
<evidence type="ECO:0000313" key="2">
    <source>
        <dbReference type="EMBL" id="KPL54491.1"/>
    </source>
</evidence>
<comment type="caution">
    <text evidence="2">The sequence shown here is derived from an EMBL/GenBank/DDBJ whole genome shotgun (WGS) entry which is preliminary data.</text>
</comment>
<dbReference type="Proteomes" id="UP000048984">
    <property type="component" value="Unassembled WGS sequence"/>
</dbReference>
<name>A0A0P6VU32_9HYPH</name>
<accession>A0A0P6VU32</accession>
<reference evidence="2 3" key="2">
    <citation type="submission" date="2015-10" db="EMBL/GenBank/DDBJ databases">
        <title>Draft Genome Sequence of Prosthecomicrobium hirschii ATCC 27832.</title>
        <authorList>
            <person name="Daniel J."/>
            <person name="Givan S.A."/>
            <person name="Brun Y.V."/>
            <person name="Brown P.J."/>
        </authorList>
    </citation>
    <scope>NUCLEOTIDE SEQUENCE [LARGE SCALE GENOMIC DNA]</scope>
    <source>
        <strain evidence="2 3">16</strain>
    </source>
</reference>
<dbReference type="RefSeq" id="WP_054360658.1">
    <property type="nucleotide sequence ID" value="NZ_LJYW01000001.1"/>
</dbReference>
<reference evidence="2 3" key="1">
    <citation type="submission" date="2015-09" db="EMBL/GenBank/DDBJ databases">
        <authorList>
            <person name="Jackson K.R."/>
            <person name="Lunt B.L."/>
            <person name="Fisher J.N.B."/>
            <person name="Gardner A.V."/>
            <person name="Bailey M.E."/>
            <person name="Deus L.M."/>
            <person name="Earl A.S."/>
            <person name="Gibby P.D."/>
            <person name="Hartmann K.A."/>
            <person name="Liu J.E."/>
            <person name="Manci A.M."/>
            <person name="Nielsen D.A."/>
            <person name="Solomon M.B."/>
            <person name="Breakwell D.P."/>
            <person name="Burnett S.H."/>
            <person name="Grose J.H."/>
        </authorList>
    </citation>
    <scope>NUCLEOTIDE SEQUENCE [LARGE SCALE GENOMIC DNA]</scope>
    <source>
        <strain evidence="2 3">16</strain>
    </source>
</reference>
<keyword evidence="3" id="KW-1185">Reference proteome</keyword>
<feature type="compositionally biased region" description="Basic and acidic residues" evidence="1">
    <location>
        <begin position="71"/>
        <end position="82"/>
    </location>
</feature>
<proteinExistence type="predicted"/>
<gene>
    <name evidence="2" type="ORF">ABB55_21590</name>
</gene>
<evidence type="ECO:0000313" key="3">
    <source>
        <dbReference type="Proteomes" id="UP000048984"/>
    </source>
</evidence>
<dbReference type="Gene3D" id="1.10.10.10">
    <property type="entry name" value="Winged helix-like DNA-binding domain superfamily/Winged helix DNA-binding domain"/>
    <property type="match status" value="1"/>
</dbReference>
<dbReference type="AlphaFoldDB" id="A0A0P6VU32"/>
<protein>
    <submittedName>
        <fullName evidence="2">Uncharacterized protein</fullName>
    </submittedName>
</protein>
<feature type="region of interest" description="Disordered" evidence="1">
    <location>
        <begin position="163"/>
        <end position="188"/>
    </location>
</feature>
<dbReference type="InterPro" id="IPR036388">
    <property type="entry name" value="WH-like_DNA-bd_sf"/>
</dbReference>